<keyword evidence="2" id="KW-1185">Reference proteome</keyword>
<protein>
    <submittedName>
        <fullName evidence="1">Uncharacterized protein</fullName>
    </submittedName>
</protein>
<sequence length="127" mass="14090">MFREHKSARFAVGGLKVAIPRPLAIPPVFRMLRLLGVGKRCRYTSVCCASCGVRDPECIKGGSAFIPILNPAETDGDAVFGMRHYPALRKKSFTTRILSYRSKHTLNACVNDVQAEITLETRTNHDV</sequence>
<dbReference type="Proteomes" id="UP000187735">
    <property type="component" value="Chromosome"/>
</dbReference>
<dbReference type="KEGG" id="fmr:Fuma_03237"/>
<dbReference type="AlphaFoldDB" id="A0A1P8WHT4"/>
<proteinExistence type="predicted"/>
<dbReference type="STRING" id="1891926.Fuma_03237"/>
<accession>A0A1P8WHT4</accession>
<organism evidence="1 2">
    <name type="scientific">Fuerstiella marisgermanici</name>
    <dbReference type="NCBI Taxonomy" id="1891926"/>
    <lineage>
        <taxon>Bacteria</taxon>
        <taxon>Pseudomonadati</taxon>
        <taxon>Planctomycetota</taxon>
        <taxon>Planctomycetia</taxon>
        <taxon>Planctomycetales</taxon>
        <taxon>Planctomycetaceae</taxon>
        <taxon>Fuerstiella</taxon>
    </lineage>
</organism>
<name>A0A1P8WHT4_9PLAN</name>
<evidence type="ECO:0000313" key="2">
    <source>
        <dbReference type="Proteomes" id="UP000187735"/>
    </source>
</evidence>
<dbReference type="EMBL" id="CP017641">
    <property type="protein sequence ID" value="APZ93619.1"/>
    <property type="molecule type" value="Genomic_DNA"/>
</dbReference>
<evidence type="ECO:0000313" key="1">
    <source>
        <dbReference type="EMBL" id="APZ93619.1"/>
    </source>
</evidence>
<reference evidence="1 2" key="1">
    <citation type="journal article" date="2016" name="Front. Microbiol.">
        <title>Fuerstia marisgermanicae gen. nov., sp. nov., an Unusual Member of the Phylum Planctomycetes from the German Wadden Sea.</title>
        <authorList>
            <person name="Kohn T."/>
            <person name="Heuer A."/>
            <person name="Jogler M."/>
            <person name="Vollmers J."/>
            <person name="Boedeker C."/>
            <person name="Bunk B."/>
            <person name="Rast P."/>
            <person name="Borchert D."/>
            <person name="Glockner I."/>
            <person name="Freese H.M."/>
            <person name="Klenk H.P."/>
            <person name="Overmann J."/>
            <person name="Kaster A.K."/>
            <person name="Rohde M."/>
            <person name="Wiegand S."/>
            <person name="Jogler C."/>
        </authorList>
    </citation>
    <scope>NUCLEOTIDE SEQUENCE [LARGE SCALE GENOMIC DNA]</scope>
    <source>
        <strain evidence="1 2">NH11</strain>
    </source>
</reference>
<gene>
    <name evidence="1" type="ORF">Fuma_03237</name>
</gene>